<dbReference type="GO" id="GO:0004519">
    <property type="term" value="F:endonuclease activity"/>
    <property type="evidence" value="ECO:0007669"/>
    <property type="project" value="UniProtKB-KW"/>
</dbReference>
<comment type="caution">
    <text evidence="2">The sequence shown here is derived from an EMBL/GenBank/DDBJ whole genome shotgun (WGS) entry which is preliminary data.</text>
</comment>
<feature type="domain" description="GmrSD restriction endonucleases C-terminal" evidence="1">
    <location>
        <begin position="97"/>
        <end position="228"/>
    </location>
</feature>
<evidence type="ECO:0000259" key="1">
    <source>
        <dbReference type="Pfam" id="PF07510"/>
    </source>
</evidence>
<dbReference type="InterPro" id="IPR011089">
    <property type="entry name" value="GmrSD_C"/>
</dbReference>
<dbReference type="PANTHER" id="PTHR24094:SF15">
    <property type="entry name" value="AMP-DEPENDENT SYNTHETASE_LIGASE DOMAIN-CONTAINING PROTEIN-RELATED"/>
    <property type="match status" value="1"/>
</dbReference>
<dbReference type="Proteomes" id="UP000824151">
    <property type="component" value="Unassembled WGS sequence"/>
</dbReference>
<keyword evidence="2" id="KW-0255">Endonuclease</keyword>
<protein>
    <submittedName>
        <fullName evidence="2">HNH endonuclease family protein</fullName>
    </submittedName>
</protein>
<gene>
    <name evidence="2" type="ORF">H9871_06950</name>
</gene>
<dbReference type="PANTHER" id="PTHR24094">
    <property type="entry name" value="SECRETED PROTEIN"/>
    <property type="match status" value="1"/>
</dbReference>
<keyword evidence="2" id="KW-0540">Nuclease</keyword>
<accession>A0A9D1UT22</accession>
<dbReference type="Pfam" id="PF07510">
    <property type="entry name" value="GmrSD_C"/>
    <property type="match status" value="1"/>
</dbReference>
<organism evidence="2 3">
    <name type="scientific">Candidatus Nesterenkonia stercoripullorum</name>
    <dbReference type="NCBI Taxonomy" id="2838701"/>
    <lineage>
        <taxon>Bacteria</taxon>
        <taxon>Bacillati</taxon>
        <taxon>Actinomycetota</taxon>
        <taxon>Actinomycetes</taxon>
        <taxon>Micrococcales</taxon>
        <taxon>Micrococcaceae</taxon>
        <taxon>Nesterenkonia</taxon>
    </lineage>
</organism>
<proteinExistence type="predicted"/>
<name>A0A9D1UT22_9MICC</name>
<evidence type="ECO:0000313" key="3">
    <source>
        <dbReference type="Proteomes" id="UP000824151"/>
    </source>
</evidence>
<sequence>MSRRGVGALGGLVVLVLAAGAYMAPSELDEILPDIAPSSGSSRTSAAQDEDVDAGALAGASSDLDALTVVELDSGDDYDRDLFGQRWADIDRNGCDQRNDALRAGAVEVTTKPGTHGCVVLEATIEDPYTGTTIDFVKGENTVDIDHVVPLSRAWQQGASSWSEERREEFANTSGNLLAVDASANRSKGDQGPEEWMPDAGRCGYVVQWIDVKAEFELSVSAEEKSALEDELDECEGSL</sequence>
<reference evidence="2" key="2">
    <citation type="submission" date="2021-04" db="EMBL/GenBank/DDBJ databases">
        <authorList>
            <person name="Gilroy R."/>
        </authorList>
    </citation>
    <scope>NUCLEOTIDE SEQUENCE</scope>
    <source>
        <strain evidence="2">ChiHejej3B27-3195</strain>
    </source>
</reference>
<reference evidence="2" key="1">
    <citation type="journal article" date="2021" name="PeerJ">
        <title>Extensive microbial diversity within the chicken gut microbiome revealed by metagenomics and culture.</title>
        <authorList>
            <person name="Gilroy R."/>
            <person name="Ravi A."/>
            <person name="Getino M."/>
            <person name="Pursley I."/>
            <person name="Horton D.L."/>
            <person name="Alikhan N.F."/>
            <person name="Baker D."/>
            <person name="Gharbi K."/>
            <person name="Hall N."/>
            <person name="Watson M."/>
            <person name="Adriaenssens E.M."/>
            <person name="Foster-Nyarko E."/>
            <person name="Jarju S."/>
            <person name="Secka A."/>
            <person name="Antonio M."/>
            <person name="Oren A."/>
            <person name="Chaudhuri R.R."/>
            <person name="La Ragione R."/>
            <person name="Hildebrand F."/>
            <person name="Pallen M.J."/>
        </authorList>
    </citation>
    <scope>NUCLEOTIDE SEQUENCE</scope>
    <source>
        <strain evidence="2">ChiHejej3B27-3195</strain>
    </source>
</reference>
<keyword evidence="2" id="KW-0378">Hydrolase</keyword>
<dbReference type="AlphaFoldDB" id="A0A9D1UT22"/>
<dbReference type="EMBL" id="DXGD01000257">
    <property type="protein sequence ID" value="HIW99866.1"/>
    <property type="molecule type" value="Genomic_DNA"/>
</dbReference>
<evidence type="ECO:0000313" key="2">
    <source>
        <dbReference type="EMBL" id="HIW99866.1"/>
    </source>
</evidence>